<dbReference type="PANTHER" id="PTHR30146:SF120">
    <property type="entry name" value="ALANINE RACEMASE"/>
    <property type="match status" value="1"/>
</dbReference>
<dbReference type="InterPro" id="IPR010982">
    <property type="entry name" value="Lambda_DNA-bd_dom_sf"/>
</dbReference>
<dbReference type="CDD" id="cd01392">
    <property type="entry name" value="HTH_LacI"/>
    <property type="match status" value="1"/>
</dbReference>
<dbReference type="Gene3D" id="3.40.50.2300">
    <property type="match status" value="2"/>
</dbReference>
<dbReference type="SMART" id="SM00354">
    <property type="entry name" value="HTH_LACI"/>
    <property type="match status" value="1"/>
</dbReference>
<dbReference type="Proteomes" id="UP000546200">
    <property type="component" value="Unassembled WGS sequence"/>
</dbReference>
<evidence type="ECO:0000259" key="4">
    <source>
        <dbReference type="PROSITE" id="PS50932"/>
    </source>
</evidence>
<keyword evidence="6" id="KW-1185">Reference proteome</keyword>
<organism evidence="5 6">
    <name type="scientific">Sphingomonas aerophila</name>
    <dbReference type="NCBI Taxonomy" id="1344948"/>
    <lineage>
        <taxon>Bacteria</taxon>
        <taxon>Pseudomonadati</taxon>
        <taxon>Pseudomonadota</taxon>
        <taxon>Alphaproteobacteria</taxon>
        <taxon>Sphingomonadales</taxon>
        <taxon>Sphingomonadaceae</taxon>
        <taxon>Sphingomonas</taxon>
    </lineage>
</organism>
<dbReference type="Gene3D" id="1.10.260.40">
    <property type="entry name" value="lambda repressor-like DNA-binding domains"/>
    <property type="match status" value="1"/>
</dbReference>
<keyword evidence="1" id="KW-0805">Transcription regulation</keyword>
<accession>A0A7W9BGW3</accession>
<protein>
    <submittedName>
        <fullName evidence="5">DNA-binding LacI/PurR family transcriptional regulator</fullName>
    </submittedName>
</protein>
<evidence type="ECO:0000256" key="2">
    <source>
        <dbReference type="ARBA" id="ARBA00023125"/>
    </source>
</evidence>
<evidence type="ECO:0000313" key="6">
    <source>
        <dbReference type="Proteomes" id="UP000546200"/>
    </source>
</evidence>
<sequence>MSTTQVKTLADIAAIAGVTPATVSRALSGQASVSQVTRRKVLQIAQDHGFQINQTARNLRTGRTQSIGVVIPLGHESAQRVSDPFYTALIGNLMDGLARRDHAMLLSAVTPHDPNWLANLSRSGRVDGIVVLCQSDQEAVLHHVGRSYKPLVVWGEASGAGLDYCCVGTDNRLGGQLATEHLLHSGKRRIAFAGMTDIPELAARYDGYLQAHANMGVEPGPHIPVPLAFDPRSPSLHQALVAVPDIDAVVSASDVIALGVIRALTNEGRRVPDEVSVVGYDDVSLAANAMPALTTIRQDLTLAADTILDLLFRRISGEITASAQIPLELVRRQSA</sequence>
<dbReference type="Pfam" id="PF00356">
    <property type="entry name" value="LacI"/>
    <property type="match status" value="1"/>
</dbReference>
<dbReference type="PANTHER" id="PTHR30146">
    <property type="entry name" value="LACI-RELATED TRANSCRIPTIONAL REPRESSOR"/>
    <property type="match status" value="1"/>
</dbReference>
<dbReference type="PROSITE" id="PS00356">
    <property type="entry name" value="HTH_LACI_1"/>
    <property type="match status" value="1"/>
</dbReference>
<evidence type="ECO:0000256" key="3">
    <source>
        <dbReference type="ARBA" id="ARBA00023163"/>
    </source>
</evidence>
<dbReference type="RefSeq" id="WP_184060743.1">
    <property type="nucleotide sequence ID" value="NZ_JACIJK010000020.1"/>
</dbReference>
<keyword evidence="3" id="KW-0804">Transcription</keyword>
<keyword evidence="2 5" id="KW-0238">DNA-binding</keyword>
<dbReference type="Pfam" id="PF13377">
    <property type="entry name" value="Peripla_BP_3"/>
    <property type="match status" value="1"/>
</dbReference>
<dbReference type="GO" id="GO:0000976">
    <property type="term" value="F:transcription cis-regulatory region binding"/>
    <property type="evidence" value="ECO:0007669"/>
    <property type="project" value="TreeGrafter"/>
</dbReference>
<name>A0A7W9BGW3_9SPHN</name>
<feature type="domain" description="HTH lacI-type" evidence="4">
    <location>
        <begin position="7"/>
        <end position="61"/>
    </location>
</feature>
<dbReference type="SUPFAM" id="SSF53822">
    <property type="entry name" value="Periplasmic binding protein-like I"/>
    <property type="match status" value="1"/>
</dbReference>
<dbReference type="EMBL" id="JACIJK010000020">
    <property type="protein sequence ID" value="MBB5717009.1"/>
    <property type="molecule type" value="Genomic_DNA"/>
</dbReference>
<dbReference type="InterPro" id="IPR046335">
    <property type="entry name" value="LacI/GalR-like_sensor"/>
</dbReference>
<dbReference type="SUPFAM" id="SSF47413">
    <property type="entry name" value="lambda repressor-like DNA-binding domains"/>
    <property type="match status" value="1"/>
</dbReference>
<dbReference type="AlphaFoldDB" id="A0A7W9BGW3"/>
<dbReference type="GO" id="GO:0003700">
    <property type="term" value="F:DNA-binding transcription factor activity"/>
    <property type="evidence" value="ECO:0007669"/>
    <property type="project" value="TreeGrafter"/>
</dbReference>
<gene>
    <name evidence="5" type="ORF">FHS94_003882</name>
</gene>
<comment type="caution">
    <text evidence="5">The sequence shown here is derived from an EMBL/GenBank/DDBJ whole genome shotgun (WGS) entry which is preliminary data.</text>
</comment>
<dbReference type="InterPro" id="IPR028082">
    <property type="entry name" value="Peripla_BP_I"/>
</dbReference>
<proteinExistence type="predicted"/>
<dbReference type="PROSITE" id="PS50932">
    <property type="entry name" value="HTH_LACI_2"/>
    <property type="match status" value="1"/>
</dbReference>
<dbReference type="InterPro" id="IPR000843">
    <property type="entry name" value="HTH_LacI"/>
</dbReference>
<evidence type="ECO:0000313" key="5">
    <source>
        <dbReference type="EMBL" id="MBB5717009.1"/>
    </source>
</evidence>
<evidence type="ECO:0000256" key="1">
    <source>
        <dbReference type="ARBA" id="ARBA00023015"/>
    </source>
</evidence>
<reference evidence="5 6" key="1">
    <citation type="submission" date="2020-08" db="EMBL/GenBank/DDBJ databases">
        <title>Genomic Encyclopedia of Type Strains, Phase IV (KMG-IV): sequencing the most valuable type-strain genomes for metagenomic binning, comparative biology and taxonomic classification.</title>
        <authorList>
            <person name="Goeker M."/>
        </authorList>
    </citation>
    <scope>NUCLEOTIDE SEQUENCE [LARGE SCALE GENOMIC DNA]</scope>
    <source>
        <strain evidence="5 6">DSM 100044</strain>
    </source>
</reference>